<feature type="domain" description="Pyrroline-5-carboxylate reductase catalytic N-terminal" evidence="9">
    <location>
        <begin position="2"/>
        <end position="94"/>
    </location>
</feature>
<dbReference type="InterPro" id="IPR008927">
    <property type="entry name" value="6-PGluconate_DH-like_C_sf"/>
</dbReference>
<feature type="binding site" evidence="7">
    <location>
        <begin position="65"/>
        <end position="68"/>
    </location>
    <ligand>
        <name>NADP(+)</name>
        <dbReference type="ChEBI" id="CHEBI:58349"/>
    </ligand>
</feature>
<keyword evidence="3 5" id="KW-0560">Oxidoreductase</keyword>
<dbReference type="InterPro" id="IPR053790">
    <property type="entry name" value="P5CR-like_CS"/>
</dbReference>
<feature type="binding site" evidence="7">
    <location>
        <position position="34"/>
    </location>
    <ligand>
        <name>NADP(+)</name>
        <dbReference type="ChEBI" id="CHEBI:58349"/>
    </ligand>
</feature>
<dbReference type="PANTHER" id="PTHR11645">
    <property type="entry name" value="PYRROLINE-5-CARBOXYLATE REDUCTASE"/>
    <property type="match status" value="1"/>
</dbReference>
<comment type="subcellular location">
    <subcellularLocation>
        <location evidence="5">Cytoplasm</location>
    </subcellularLocation>
</comment>
<dbReference type="Pfam" id="PF03807">
    <property type="entry name" value="F420_oxidored"/>
    <property type="match status" value="1"/>
</dbReference>
<dbReference type="EMBL" id="VKKG01000002">
    <property type="protein sequence ID" value="TRY18584.1"/>
    <property type="molecule type" value="Genomic_DNA"/>
</dbReference>
<keyword evidence="5 8" id="KW-0641">Proline biosynthesis</keyword>
<dbReference type="Gene3D" id="3.40.50.720">
    <property type="entry name" value="NAD(P)-binding Rossmann-like Domain"/>
    <property type="match status" value="1"/>
</dbReference>
<dbReference type="InterPro" id="IPR036291">
    <property type="entry name" value="NAD(P)-bd_dom_sf"/>
</dbReference>
<dbReference type="OrthoDB" id="9805754at2"/>
<comment type="function">
    <text evidence="4 5">Catalyzes the reduction of 1-pyrroline-5-carboxylate (PCA) to L-proline.</text>
</comment>
<dbReference type="Gene3D" id="1.10.3730.10">
    <property type="entry name" value="ProC C-terminal domain-like"/>
    <property type="match status" value="1"/>
</dbReference>
<reference evidence="11 12" key="1">
    <citation type="submission" date="2019-07" db="EMBL/GenBank/DDBJ databases">
        <authorList>
            <person name="Zhou L.-Y."/>
        </authorList>
    </citation>
    <scope>NUCLEOTIDE SEQUENCE [LARGE SCALE GENOMIC DNA]</scope>
    <source>
        <strain evidence="11 12">YIM 101269</strain>
    </source>
</reference>
<dbReference type="PIRSF" id="PIRSF000193">
    <property type="entry name" value="Pyrrol-5-carb_rd"/>
    <property type="match status" value="1"/>
</dbReference>
<dbReference type="Proteomes" id="UP000317638">
    <property type="component" value="Unassembled WGS sequence"/>
</dbReference>
<gene>
    <name evidence="5" type="primary">proC</name>
    <name evidence="11" type="ORF">FOJ82_05525</name>
</gene>
<dbReference type="NCBIfam" id="TIGR00112">
    <property type="entry name" value="proC"/>
    <property type="match status" value="1"/>
</dbReference>
<dbReference type="RefSeq" id="WP_143937480.1">
    <property type="nucleotide sequence ID" value="NZ_VKKG01000002.1"/>
</dbReference>
<proteinExistence type="inferred from homology"/>
<dbReference type="InterPro" id="IPR000304">
    <property type="entry name" value="Pyrroline-COOH_reductase"/>
</dbReference>
<dbReference type="HAMAP" id="MF_01925">
    <property type="entry name" value="P5C_reductase"/>
    <property type="match status" value="1"/>
</dbReference>
<keyword evidence="2 5" id="KW-0521">NADP</keyword>
<feature type="binding site" evidence="7">
    <location>
        <position position="54"/>
    </location>
    <ligand>
        <name>NADPH</name>
        <dbReference type="ChEBI" id="CHEBI:57783"/>
    </ligand>
</feature>
<comment type="similarity">
    <text evidence="1 5 8">Belongs to the pyrroline-5-carboxylate reductase family.</text>
</comment>
<evidence type="ECO:0000256" key="5">
    <source>
        <dbReference type="HAMAP-Rule" id="MF_01925"/>
    </source>
</evidence>
<dbReference type="UniPathway" id="UPA00098">
    <property type="reaction ID" value="UER00361"/>
</dbReference>
<dbReference type="EC" id="1.5.1.2" evidence="5 6"/>
<evidence type="ECO:0000256" key="6">
    <source>
        <dbReference type="NCBIfam" id="TIGR00112"/>
    </source>
</evidence>
<comment type="catalytic activity">
    <reaction evidence="5">
        <text>L-proline + NAD(+) = (S)-1-pyrroline-5-carboxylate + NADH + 2 H(+)</text>
        <dbReference type="Rhea" id="RHEA:14105"/>
        <dbReference type="ChEBI" id="CHEBI:15378"/>
        <dbReference type="ChEBI" id="CHEBI:17388"/>
        <dbReference type="ChEBI" id="CHEBI:57540"/>
        <dbReference type="ChEBI" id="CHEBI:57945"/>
        <dbReference type="ChEBI" id="CHEBI:60039"/>
        <dbReference type="EC" id="1.5.1.2"/>
    </reaction>
</comment>
<evidence type="ECO:0000256" key="8">
    <source>
        <dbReference type="RuleBase" id="RU003903"/>
    </source>
</evidence>
<dbReference type="PROSITE" id="PS00521">
    <property type="entry name" value="P5CR"/>
    <property type="match status" value="1"/>
</dbReference>
<evidence type="ECO:0000256" key="2">
    <source>
        <dbReference type="ARBA" id="ARBA00022857"/>
    </source>
</evidence>
<dbReference type="Pfam" id="PF14748">
    <property type="entry name" value="P5CR_dimer"/>
    <property type="match status" value="1"/>
</dbReference>
<evidence type="ECO:0000256" key="7">
    <source>
        <dbReference type="PIRSR" id="PIRSR000193-1"/>
    </source>
</evidence>
<dbReference type="SUPFAM" id="SSF51735">
    <property type="entry name" value="NAD(P)-binding Rossmann-fold domains"/>
    <property type="match status" value="1"/>
</dbReference>
<feature type="domain" description="Pyrroline-5-carboxylate reductase dimerisation" evidence="10">
    <location>
        <begin position="157"/>
        <end position="261"/>
    </location>
</feature>
<dbReference type="GO" id="GO:0005737">
    <property type="term" value="C:cytoplasm"/>
    <property type="evidence" value="ECO:0007669"/>
    <property type="project" value="UniProtKB-SubCell"/>
</dbReference>
<sequence>MRIVLVGAGAMGGALLSGWVAGGQDPADVVVVDSYTPRVNELVAEFGVRGADLNEAAEADVVVLAVKPHQILGVAKALDGALRPGTVVVSIAAGVPLAKLVDALPEGQPVFRVMPNTPALLGKGMSGVVAGPGTSQDQQLMVVGLLDAVGRTVVIDEDHIDALTGLSGSGPAYLFYVAEAMVEAGVHQGLTRPEATALVNQTFVGAAAMLDESGDSATLLRERVTSPGGTTAAALRTLDDHGVRAALLAAVEACVERGAQMASDG</sequence>
<dbReference type="GO" id="GO:0004735">
    <property type="term" value="F:pyrroline-5-carboxylate reductase activity"/>
    <property type="evidence" value="ECO:0007669"/>
    <property type="project" value="UniProtKB-UniRule"/>
</dbReference>
<evidence type="ECO:0000259" key="10">
    <source>
        <dbReference type="Pfam" id="PF14748"/>
    </source>
</evidence>
<dbReference type="InterPro" id="IPR029036">
    <property type="entry name" value="P5CR_dimer"/>
</dbReference>
<keyword evidence="5 8" id="KW-0028">Amino-acid biosynthesis</keyword>
<evidence type="ECO:0000256" key="1">
    <source>
        <dbReference type="ARBA" id="ARBA00005525"/>
    </source>
</evidence>
<evidence type="ECO:0000259" key="9">
    <source>
        <dbReference type="Pfam" id="PF03807"/>
    </source>
</evidence>
<comment type="catalytic activity">
    <reaction evidence="5 8">
        <text>L-proline + NADP(+) = (S)-1-pyrroline-5-carboxylate + NADPH + 2 H(+)</text>
        <dbReference type="Rhea" id="RHEA:14109"/>
        <dbReference type="ChEBI" id="CHEBI:15378"/>
        <dbReference type="ChEBI" id="CHEBI:17388"/>
        <dbReference type="ChEBI" id="CHEBI:57783"/>
        <dbReference type="ChEBI" id="CHEBI:58349"/>
        <dbReference type="ChEBI" id="CHEBI:60039"/>
        <dbReference type="EC" id="1.5.1.2"/>
    </reaction>
</comment>
<organism evidence="11 12">
    <name type="scientific">Tessaracoccus rhinocerotis</name>
    <dbReference type="NCBI Taxonomy" id="1689449"/>
    <lineage>
        <taxon>Bacteria</taxon>
        <taxon>Bacillati</taxon>
        <taxon>Actinomycetota</taxon>
        <taxon>Actinomycetes</taxon>
        <taxon>Propionibacteriales</taxon>
        <taxon>Propionibacteriaceae</taxon>
        <taxon>Tessaracoccus</taxon>
    </lineage>
</organism>
<dbReference type="AlphaFoldDB" id="A0A553K1K8"/>
<comment type="caution">
    <text evidence="11">The sequence shown here is derived from an EMBL/GenBank/DDBJ whole genome shotgun (WGS) entry which is preliminary data.</text>
</comment>
<keyword evidence="12" id="KW-1185">Reference proteome</keyword>
<accession>A0A553K1K8</accession>
<dbReference type="SUPFAM" id="SSF48179">
    <property type="entry name" value="6-phosphogluconate dehydrogenase C-terminal domain-like"/>
    <property type="match status" value="1"/>
</dbReference>
<dbReference type="GO" id="GO:0055129">
    <property type="term" value="P:L-proline biosynthetic process"/>
    <property type="evidence" value="ECO:0007669"/>
    <property type="project" value="UniProtKB-UniRule"/>
</dbReference>
<evidence type="ECO:0000256" key="3">
    <source>
        <dbReference type="ARBA" id="ARBA00023002"/>
    </source>
</evidence>
<dbReference type="InterPro" id="IPR028939">
    <property type="entry name" value="P5C_Rdtase_cat_N"/>
</dbReference>
<evidence type="ECO:0000313" key="12">
    <source>
        <dbReference type="Proteomes" id="UP000317638"/>
    </source>
</evidence>
<name>A0A553K1K8_9ACTN</name>
<dbReference type="PANTHER" id="PTHR11645:SF0">
    <property type="entry name" value="PYRROLINE-5-CARBOXYLATE REDUCTASE 3"/>
    <property type="match status" value="1"/>
</dbReference>
<keyword evidence="5" id="KW-0963">Cytoplasm</keyword>
<protein>
    <recommendedName>
        <fullName evidence="5 6">Pyrroline-5-carboxylate reductase</fullName>
        <shortName evidence="5">P5C reductase</shortName>
        <shortName evidence="5">P5CR</shortName>
        <ecNumber evidence="5 6">1.5.1.2</ecNumber>
    </recommendedName>
    <alternativeName>
        <fullName evidence="5">PCA reductase</fullName>
    </alternativeName>
</protein>
<dbReference type="FunFam" id="1.10.3730.10:FF:000001">
    <property type="entry name" value="Pyrroline-5-carboxylate reductase"/>
    <property type="match status" value="1"/>
</dbReference>
<evidence type="ECO:0000256" key="4">
    <source>
        <dbReference type="ARBA" id="ARBA00058118"/>
    </source>
</evidence>
<evidence type="ECO:0000313" key="11">
    <source>
        <dbReference type="EMBL" id="TRY18584.1"/>
    </source>
</evidence>
<comment type="pathway">
    <text evidence="5 8">Amino-acid biosynthesis; L-proline biosynthesis; L-proline from L-glutamate 5-semialdehyde: step 1/1.</text>
</comment>